<evidence type="ECO:0000256" key="4">
    <source>
        <dbReference type="ARBA" id="ARBA00023054"/>
    </source>
</evidence>
<dbReference type="Proteomes" id="UP001165085">
    <property type="component" value="Unassembled WGS sequence"/>
</dbReference>
<evidence type="ECO:0000256" key="7">
    <source>
        <dbReference type="SAM" id="Coils"/>
    </source>
</evidence>
<dbReference type="PANTHER" id="PTHR21547:SF0">
    <property type="entry name" value="CLUSTERIN-ASSOCIATED PROTEIN 1"/>
    <property type="match status" value="1"/>
</dbReference>
<evidence type="ECO:0000256" key="3">
    <source>
        <dbReference type="ARBA" id="ARBA00022794"/>
    </source>
</evidence>
<dbReference type="GO" id="GO:0060271">
    <property type="term" value="P:cilium assembly"/>
    <property type="evidence" value="ECO:0007669"/>
    <property type="project" value="TreeGrafter"/>
</dbReference>
<keyword evidence="3" id="KW-0970">Cilium biogenesis/degradation</keyword>
<accession>A0A9W7BM41</accession>
<evidence type="ECO:0000256" key="6">
    <source>
        <dbReference type="ARBA" id="ARBA00023273"/>
    </source>
</evidence>
<dbReference type="InterPro" id="IPR019366">
    <property type="entry name" value="Clusterin-associated_protein-1"/>
</dbReference>
<organism evidence="9 10">
    <name type="scientific">Triparma strigata</name>
    <dbReference type="NCBI Taxonomy" id="1606541"/>
    <lineage>
        <taxon>Eukaryota</taxon>
        <taxon>Sar</taxon>
        <taxon>Stramenopiles</taxon>
        <taxon>Ochrophyta</taxon>
        <taxon>Bolidophyceae</taxon>
        <taxon>Parmales</taxon>
        <taxon>Triparmaceae</taxon>
        <taxon>Triparma</taxon>
    </lineage>
</organism>
<dbReference type="AlphaFoldDB" id="A0A9W7BM41"/>
<feature type="compositionally biased region" description="Acidic residues" evidence="8">
    <location>
        <begin position="414"/>
        <end position="423"/>
    </location>
</feature>
<name>A0A9W7BM41_9STRA</name>
<dbReference type="GO" id="GO:0030992">
    <property type="term" value="C:intraciliary transport particle B"/>
    <property type="evidence" value="ECO:0007669"/>
    <property type="project" value="TreeGrafter"/>
</dbReference>
<evidence type="ECO:0000256" key="2">
    <source>
        <dbReference type="ARBA" id="ARBA00008340"/>
    </source>
</evidence>
<reference evidence="10" key="1">
    <citation type="journal article" date="2023" name="Commun. Biol.">
        <title>Genome analysis of Parmales, the sister group of diatoms, reveals the evolutionary specialization of diatoms from phago-mixotrophs to photoautotrophs.</title>
        <authorList>
            <person name="Ban H."/>
            <person name="Sato S."/>
            <person name="Yoshikawa S."/>
            <person name="Yamada K."/>
            <person name="Nakamura Y."/>
            <person name="Ichinomiya M."/>
            <person name="Sato N."/>
            <person name="Blanc-Mathieu R."/>
            <person name="Endo H."/>
            <person name="Kuwata A."/>
            <person name="Ogata H."/>
        </authorList>
    </citation>
    <scope>NUCLEOTIDE SEQUENCE [LARGE SCALE GENOMIC DNA]</scope>
    <source>
        <strain evidence="10">NIES 3701</strain>
    </source>
</reference>
<feature type="region of interest" description="Disordered" evidence="8">
    <location>
        <begin position="319"/>
        <end position="444"/>
    </location>
</feature>
<proteinExistence type="inferred from homology"/>
<dbReference type="PANTHER" id="PTHR21547">
    <property type="entry name" value="CLUSTERIN ASSOCIATED PROTEIN 1"/>
    <property type="match status" value="1"/>
</dbReference>
<dbReference type="EMBL" id="BRXY01000408">
    <property type="protein sequence ID" value="GMH93164.1"/>
    <property type="molecule type" value="Genomic_DNA"/>
</dbReference>
<keyword evidence="6" id="KW-0966">Cell projection</keyword>
<evidence type="ECO:0008006" key="11">
    <source>
        <dbReference type="Google" id="ProtNLM"/>
    </source>
</evidence>
<feature type="compositionally biased region" description="Low complexity" evidence="8">
    <location>
        <begin position="396"/>
        <end position="410"/>
    </location>
</feature>
<gene>
    <name evidence="9" type="ORF">TrST_g13741</name>
</gene>
<keyword evidence="5" id="KW-0969">Cilium</keyword>
<feature type="compositionally biased region" description="Acidic residues" evidence="8">
    <location>
        <begin position="376"/>
        <end position="395"/>
    </location>
</feature>
<dbReference type="OrthoDB" id="438545at2759"/>
<dbReference type="GO" id="GO:0005929">
    <property type="term" value="C:cilium"/>
    <property type="evidence" value="ECO:0007669"/>
    <property type="project" value="UniProtKB-SubCell"/>
</dbReference>
<comment type="similarity">
    <text evidence="2">Belongs to the CLUAP1 family.</text>
</comment>
<sequence>MSFRELRNFTEQMRALGYPRLISMENFRSPNFELVADVLFWMVKRYDPDITVHTAIESEDDRVEFLTSIAISMQSKAGIKLNTKKLYAADGHAVKELLKVATTLYHASRYTEEDGGEEDADVGAPVTSRLTDVKAARSLASEITERGARLHDLLKAEMDVRTHRQKSLRFLDAISGNLESGPEQQWVEKALRGIVESTKDSVDTMKKQVQDFDADEKALVEKIKRKQTDLERNKKRLASLQHVRPAFMDEYEKLERDLQKQYEVYLERFRNLDYLEHELDSLNKAEEEKAAEADRRMKRMQRILREEELKIIRGEQDLVLGDENSGGGSGNKQIFGSRIGKQGMNSHAGLRDNTNRQKGGGGNVQGKMGGGSDSDSGSEDMSEEDLTNDDSESEDVSIGGSSDGGSSDSSNLIENDDGSDSSSDEGGGGGDFSGSRDSGSDDDF</sequence>
<evidence type="ECO:0000256" key="1">
    <source>
        <dbReference type="ARBA" id="ARBA00004138"/>
    </source>
</evidence>
<feature type="coiled-coil region" evidence="7">
    <location>
        <begin position="220"/>
        <end position="310"/>
    </location>
</feature>
<dbReference type="GO" id="GO:0005815">
    <property type="term" value="C:microtubule organizing center"/>
    <property type="evidence" value="ECO:0007669"/>
    <property type="project" value="TreeGrafter"/>
</dbReference>
<keyword evidence="10" id="KW-1185">Reference proteome</keyword>
<evidence type="ECO:0000313" key="10">
    <source>
        <dbReference type="Proteomes" id="UP001165085"/>
    </source>
</evidence>
<comment type="subcellular location">
    <subcellularLocation>
        <location evidence="1">Cell projection</location>
        <location evidence="1">Cilium</location>
    </subcellularLocation>
</comment>
<keyword evidence="4 7" id="KW-0175">Coiled coil</keyword>
<evidence type="ECO:0000256" key="5">
    <source>
        <dbReference type="ARBA" id="ARBA00023069"/>
    </source>
</evidence>
<feature type="compositionally biased region" description="Gly residues" evidence="8">
    <location>
        <begin position="358"/>
        <end position="372"/>
    </location>
</feature>
<dbReference type="Pfam" id="PF10234">
    <property type="entry name" value="Cluap1"/>
    <property type="match status" value="1"/>
</dbReference>
<evidence type="ECO:0000256" key="8">
    <source>
        <dbReference type="SAM" id="MobiDB-lite"/>
    </source>
</evidence>
<evidence type="ECO:0000313" key="9">
    <source>
        <dbReference type="EMBL" id="GMH93164.1"/>
    </source>
</evidence>
<comment type="caution">
    <text evidence="9">The sequence shown here is derived from an EMBL/GenBank/DDBJ whole genome shotgun (WGS) entry which is preliminary data.</text>
</comment>
<protein>
    <recommendedName>
        <fullName evidence="11">Clusterin-associated protein 1</fullName>
    </recommendedName>
</protein>